<dbReference type="CDD" id="cd00090">
    <property type="entry name" value="HTH_ARSR"/>
    <property type="match status" value="1"/>
</dbReference>
<dbReference type="Proteomes" id="UP000177346">
    <property type="component" value="Unassembled WGS sequence"/>
</dbReference>
<dbReference type="Pfam" id="PF01978">
    <property type="entry name" value="TrmB"/>
    <property type="match status" value="1"/>
</dbReference>
<dbReference type="EMBL" id="MFIF01000012">
    <property type="protein sequence ID" value="OGF86688.1"/>
    <property type="molecule type" value="Genomic_DNA"/>
</dbReference>
<organism evidence="2 3">
    <name type="scientific">Candidatus Giovannonibacteria bacterium RIFCSPLOWO2_01_FULL_46_32</name>
    <dbReference type="NCBI Taxonomy" id="1798353"/>
    <lineage>
        <taxon>Bacteria</taxon>
        <taxon>Candidatus Giovannoniibacteriota</taxon>
    </lineage>
</organism>
<dbReference type="InterPro" id="IPR011991">
    <property type="entry name" value="ArsR-like_HTH"/>
</dbReference>
<dbReference type="InterPro" id="IPR002831">
    <property type="entry name" value="Tscrpt_reg_TrmB_N"/>
</dbReference>
<comment type="caution">
    <text evidence="2">The sequence shown here is derived from an EMBL/GenBank/DDBJ whole genome shotgun (WGS) entry which is preliminary data.</text>
</comment>
<dbReference type="InterPro" id="IPR051797">
    <property type="entry name" value="TrmB-like"/>
</dbReference>
<dbReference type="PANTHER" id="PTHR34293:SF1">
    <property type="entry name" value="HTH-TYPE TRANSCRIPTIONAL REGULATOR TRMBL2"/>
    <property type="match status" value="1"/>
</dbReference>
<proteinExistence type="predicted"/>
<reference evidence="2 3" key="1">
    <citation type="journal article" date="2016" name="Nat. Commun.">
        <title>Thousands of microbial genomes shed light on interconnected biogeochemical processes in an aquifer system.</title>
        <authorList>
            <person name="Anantharaman K."/>
            <person name="Brown C.T."/>
            <person name="Hug L.A."/>
            <person name="Sharon I."/>
            <person name="Castelle C.J."/>
            <person name="Probst A.J."/>
            <person name="Thomas B.C."/>
            <person name="Singh A."/>
            <person name="Wilkins M.J."/>
            <person name="Karaoz U."/>
            <person name="Brodie E.L."/>
            <person name="Williams K.H."/>
            <person name="Hubbard S.S."/>
            <person name="Banfield J.F."/>
        </authorList>
    </citation>
    <scope>NUCLEOTIDE SEQUENCE [LARGE SCALE GENOMIC DNA]</scope>
</reference>
<dbReference type="Gene3D" id="1.10.10.10">
    <property type="entry name" value="Winged helix-like DNA-binding domain superfamily/Winged helix DNA-binding domain"/>
    <property type="match status" value="1"/>
</dbReference>
<dbReference type="InterPro" id="IPR036390">
    <property type="entry name" value="WH_DNA-bd_sf"/>
</dbReference>
<evidence type="ECO:0000313" key="2">
    <source>
        <dbReference type="EMBL" id="OGF86688.1"/>
    </source>
</evidence>
<dbReference type="AlphaFoldDB" id="A0A1F5XFI2"/>
<gene>
    <name evidence="2" type="ORF">A3B19_00380</name>
</gene>
<dbReference type="PANTHER" id="PTHR34293">
    <property type="entry name" value="HTH-TYPE TRANSCRIPTIONAL REGULATOR TRMBL2"/>
    <property type="match status" value="1"/>
</dbReference>
<evidence type="ECO:0000313" key="3">
    <source>
        <dbReference type="Proteomes" id="UP000177346"/>
    </source>
</evidence>
<name>A0A1F5XFI2_9BACT</name>
<sequence length="247" mass="28540">MKDSKSSLEYLGFKPKEAQIYLALLELGEASVVQIAKKTGIKRTTVYNILPDFINRGIITSAVRKKRKVYFIEDPRSLKNDLKEKESVIDKLMPELLAIQNILPSKPRITFYEGVGGMKDLYQDTFDSCKEGDVILSFTGLADFLKLMPQEYNDYYIKERVRRKIRIRIIASNSPTARAWKNSAVQELREIKIIDNPEFNFDGDMEIYANKVALISYRENFMGVIIESKEINQMQIAAFELMWNSVK</sequence>
<protein>
    <recommendedName>
        <fullName evidence="1">Transcription regulator TrmB N-terminal domain-containing protein</fullName>
    </recommendedName>
</protein>
<dbReference type="InterPro" id="IPR036388">
    <property type="entry name" value="WH-like_DNA-bd_sf"/>
</dbReference>
<evidence type="ECO:0000259" key="1">
    <source>
        <dbReference type="Pfam" id="PF01978"/>
    </source>
</evidence>
<feature type="domain" description="Transcription regulator TrmB N-terminal" evidence="1">
    <location>
        <begin position="8"/>
        <end position="75"/>
    </location>
</feature>
<dbReference type="SUPFAM" id="SSF46785">
    <property type="entry name" value="Winged helix' DNA-binding domain"/>
    <property type="match status" value="1"/>
</dbReference>
<accession>A0A1F5XFI2</accession>